<evidence type="ECO:0000256" key="6">
    <source>
        <dbReference type="ARBA" id="ARBA00023098"/>
    </source>
</evidence>
<feature type="domain" description="PLD phosphodiesterase" evidence="8">
    <location>
        <begin position="426"/>
        <end position="453"/>
    </location>
</feature>
<evidence type="ECO:0000256" key="5">
    <source>
        <dbReference type="ARBA" id="ARBA00022963"/>
    </source>
</evidence>
<keyword evidence="10" id="KW-1185">Reference proteome</keyword>
<protein>
    <recommendedName>
        <fullName evidence="3">phospholipase D</fullName>
        <ecNumber evidence="3">3.1.4.4</ecNumber>
    </recommendedName>
</protein>
<evidence type="ECO:0000259" key="8">
    <source>
        <dbReference type="PROSITE" id="PS50035"/>
    </source>
</evidence>
<dbReference type="PANTHER" id="PTHR43856">
    <property type="entry name" value="CARDIOLIPIN HYDROLASE"/>
    <property type="match status" value="1"/>
</dbReference>
<dbReference type="EMBL" id="BNAL01000017">
    <property type="protein sequence ID" value="GHG03557.1"/>
    <property type="molecule type" value="Genomic_DNA"/>
</dbReference>
<comment type="caution">
    <text evidence="9">The sequence shown here is derived from an EMBL/GenBank/DDBJ whole genome shotgun (WGS) entry which is preliminary data.</text>
</comment>
<gene>
    <name evidence="9" type="ORF">GCM10017783_15010</name>
</gene>
<sequence length="500" mass="54196">MPALCLRRFSLLSALGWAALLPAAAPPARAQTLEVPLYLSRPVQPRLEAGAYRCPPPQQRAVRAAWEVLRGYGETDFSCGNAFVDYLETASPLPNAGPDAFARAHRQIVAARAEVLLTNMDFYPEPEAPTWALLDTLAQLYRRVQAGGRAAYPQGMSVRLHLGNYPLPVRPARWMAAELAEGLLVRGVPLHDPAVGWDLRLAHYRLTPYSHIKMQVVDGREVTAAGYGYGRNWLPASPAAPQGGGVSDLGLTLRGPAAQNAAAVFADLWALSDELSCPAEVQAGEVRERCSWQAAGALTRPALARAVVRAGDSAALVLYRRTGYPQADAAHLALLGAAQREIDLLHTSFSAQANCTAVQPWPDICWGMPLPPYFAALLDAMERGVRVRVLTMDHRAEGLQNRSGVLILRRAAQERGLGHLLDVRATTYPMHTKALLVDGEAALTGSMNFHFSAWGRAGLAEAALLTDDPLAVAWLQGRFDADWQARSRPFVTNSPPPNLE</sequence>
<evidence type="ECO:0000256" key="7">
    <source>
        <dbReference type="SAM" id="SignalP"/>
    </source>
</evidence>
<evidence type="ECO:0000256" key="3">
    <source>
        <dbReference type="ARBA" id="ARBA00012027"/>
    </source>
</evidence>
<dbReference type="Gene3D" id="3.30.870.10">
    <property type="entry name" value="Endonuclease Chain A"/>
    <property type="match status" value="2"/>
</dbReference>
<comment type="similarity">
    <text evidence="2">Belongs to the phospholipase D family.</text>
</comment>
<dbReference type="RefSeq" id="WP_189643070.1">
    <property type="nucleotide sequence ID" value="NZ_BNAL01000017.1"/>
</dbReference>
<dbReference type="PROSITE" id="PS50035">
    <property type="entry name" value="PLD"/>
    <property type="match status" value="1"/>
</dbReference>
<evidence type="ECO:0000313" key="10">
    <source>
        <dbReference type="Proteomes" id="UP000632154"/>
    </source>
</evidence>
<reference evidence="10" key="1">
    <citation type="journal article" date="2019" name="Int. J. Syst. Evol. Microbiol.">
        <title>The Global Catalogue of Microorganisms (GCM) 10K type strain sequencing project: providing services to taxonomists for standard genome sequencing and annotation.</title>
        <authorList>
            <consortium name="The Broad Institute Genomics Platform"/>
            <consortium name="The Broad Institute Genome Sequencing Center for Infectious Disease"/>
            <person name="Wu L."/>
            <person name="Ma J."/>
        </authorList>
    </citation>
    <scope>NUCLEOTIDE SEQUENCE [LARGE SCALE GENOMIC DNA]</scope>
    <source>
        <strain evidence="10">CGMCC 1.18439</strain>
    </source>
</reference>
<feature type="chain" id="PRO_5045590965" description="phospholipase D" evidence="7">
    <location>
        <begin position="31"/>
        <end position="500"/>
    </location>
</feature>
<accession>A0ABQ3K4T0</accession>
<comment type="catalytic activity">
    <reaction evidence="1">
        <text>a 1,2-diacyl-sn-glycero-3-phosphocholine + H2O = a 1,2-diacyl-sn-glycero-3-phosphate + choline + H(+)</text>
        <dbReference type="Rhea" id="RHEA:14445"/>
        <dbReference type="ChEBI" id="CHEBI:15354"/>
        <dbReference type="ChEBI" id="CHEBI:15377"/>
        <dbReference type="ChEBI" id="CHEBI:15378"/>
        <dbReference type="ChEBI" id="CHEBI:57643"/>
        <dbReference type="ChEBI" id="CHEBI:58608"/>
        <dbReference type="EC" id="3.1.4.4"/>
    </reaction>
</comment>
<dbReference type="SUPFAM" id="SSF56024">
    <property type="entry name" value="Phospholipase D/nuclease"/>
    <property type="match status" value="2"/>
</dbReference>
<evidence type="ECO:0000256" key="2">
    <source>
        <dbReference type="ARBA" id="ARBA00008664"/>
    </source>
</evidence>
<keyword evidence="5" id="KW-0442">Lipid degradation</keyword>
<dbReference type="InterPro" id="IPR001736">
    <property type="entry name" value="PLipase_D/transphosphatidylase"/>
</dbReference>
<feature type="signal peptide" evidence="7">
    <location>
        <begin position="1"/>
        <end position="30"/>
    </location>
</feature>
<keyword evidence="7" id="KW-0732">Signal</keyword>
<evidence type="ECO:0000256" key="4">
    <source>
        <dbReference type="ARBA" id="ARBA00022801"/>
    </source>
</evidence>
<evidence type="ECO:0000256" key="1">
    <source>
        <dbReference type="ARBA" id="ARBA00000798"/>
    </source>
</evidence>
<dbReference type="InterPro" id="IPR051406">
    <property type="entry name" value="PLD_domain"/>
</dbReference>
<dbReference type="InterPro" id="IPR025202">
    <property type="entry name" value="PLD-like_dom"/>
</dbReference>
<keyword evidence="6" id="KW-0443">Lipid metabolism</keyword>
<organism evidence="9 10">
    <name type="scientific">Deinococcus piscis</name>
    <dbReference type="NCBI Taxonomy" id="394230"/>
    <lineage>
        <taxon>Bacteria</taxon>
        <taxon>Thermotogati</taxon>
        <taxon>Deinococcota</taxon>
        <taxon>Deinococci</taxon>
        <taxon>Deinococcales</taxon>
        <taxon>Deinococcaceae</taxon>
        <taxon>Deinococcus</taxon>
    </lineage>
</organism>
<dbReference type="EC" id="3.1.4.4" evidence="3"/>
<proteinExistence type="inferred from homology"/>
<name>A0ABQ3K4T0_9DEIO</name>
<dbReference type="PANTHER" id="PTHR43856:SF1">
    <property type="entry name" value="MITOCHONDRIAL CARDIOLIPIN HYDROLASE"/>
    <property type="match status" value="1"/>
</dbReference>
<keyword evidence="4" id="KW-0378">Hydrolase</keyword>
<evidence type="ECO:0000313" key="9">
    <source>
        <dbReference type="EMBL" id="GHG03557.1"/>
    </source>
</evidence>
<dbReference type="Pfam" id="PF13091">
    <property type="entry name" value="PLDc_2"/>
    <property type="match status" value="1"/>
</dbReference>
<dbReference type="Proteomes" id="UP000632154">
    <property type="component" value="Unassembled WGS sequence"/>
</dbReference>